<name>A0ABP1S1N0_9HEXA</name>
<evidence type="ECO:0000256" key="1">
    <source>
        <dbReference type="SAM" id="Phobius"/>
    </source>
</evidence>
<feature type="transmembrane region" description="Helical" evidence="1">
    <location>
        <begin position="364"/>
        <end position="382"/>
    </location>
</feature>
<feature type="transmembrane region" description="Helical" evidence="1">
    <location>
        <begin position="81"/>
        <end position="100"/>
    </location>
</feature>
<accession>A0ABP1S1N0</accession>
<dbReference type="Proteomes" id="UP001642540">
    <property type="component" value="Unassembled WGS sequence"/>
</dbReference>
<feature type="transmembrane region" description="Helical" evidence="1">
    <location>
        <begin position="176"/>
        <end position="199"/>
    </location>
</feature>
<keyword evidence="1" id="KW-0472">Membrane</keyword>
<keyword evidence="3" id="KW-1185">Reference proteome</keyword>
<feature type="transmembrane region" description="Helical" evidence="1">
    <location>
        <begin position="44"/>
        <end position="60"/>
    </location>
</feature>
<feature type="transmembrane region" description="Helical" evidence="1">
    <location>
        <begin position="426"/>
        <end position="452"/>
    </location>
</feature>
<proteinExistence type="predicted"/>
<keyword evidence="1" id="KW-0812">Transmembrane</keyword>
<evidence type="ECO:0008006" key="4">
    <source>
        <dbReference type="Google" id="ProtNLM"/>
    </source>
</evidence>
<feature type="transmembrane region" description="Helical" evidence="1">
    <location>
        <begin position="120"/>
        <end position="139"/>
    </location>
</feature>
<comment type="caution">
    <text evidence="2">The sequence shown here is derived from an EMBL/GenBank/DDBJ whole genome shotgun (WGS) entry which is preliminary data.</text>
</comment>
<evidence type="ECO:0000313" key="2">
    <source>
        <dbReference type="EMBL" id="CAL8141011.1"/>
    </source>
</evidence>
<evidence type="ECO:0000313" key="3">
    <source>
        <dbReference type="Proteomes" id="UP001642540"/>
    </source>
</evidence>
<gene>
    <name evidence="2" type="ORF">ODALV1_LOCUS28529</name>
</gene>
<protein>
    <recommendedName>
        <fullName evidence="4">Gustatory receptor</fullName>
    </recommendedName>
</protein>
<reference evidence="2 3" key="1">
    <citation type="submission" date="2024-08" db="EMBL/GenBank/DDBJ databases">
        <authorList>
            <person name="Cucini C."/>
            <person name="Frati F."/>
        </authorList>
    </citation>
    <scope>NUCLEOTIDE SEQUENCE [LARGE SCALE GENOMIC DNA]</scope>
</reference>
<dbReference type="EMBL" id="CAXLJM020000144">
    <property type="protein sequence ID" value="CAL8141011.1"/>
    <property type="molecule type" value="Genomic_DNA"/>
</dbReference>
<organism evidence="2 3">
    <name type="scientific">Orchesella dallaii</name>
    <dbReference type="NCBI Taxonomy" id="48710"/>
    <lineage>
        <taxon>Eukaryota</taxon>
        <taxon>Metazoa</taxon>
        <taxon>Ecdysozoa</taxon>
        <taxon>Arthropoda</taxon>
        <taxon>Hexapoda</taxon>
        <taxon>Collembola</taxon>
        <taxon>Entomobryomorpha</taxon>
        <taxon>Entomobryoidea</taxon>
        <taxon>Orchesellidae</taxon>
        <taxon>Orchesellinae</taxon>
        <taxon>Orchesella</taxon>
    </lineage>
</organism>
<sequence>MSRNEQTEKVFVKSSGVETVRVGRQPMKLNKQGETLVAPRKLELFHWYFLAAYYGLIIPFKIKKREGDQVWETKSWMLQKLLCLLIFRPLVFLDLMTYLALNGREFFANKHYSPKDYLEIATSILYLANLFKFFWTLVIHREVVLKLFNDISAFSLFHLKEPSVPLSSRVSKRTTWFLTAYMLFMLVHCVGYISIYVIFRSFYDKSHHNTIGNGRKRFFLGDLQSNISQIHVNGTDDMYEIYSSINILVGFAEFVLMFSRIWSRAFLTTFFCGAVPVTFWSASKLFQRYLTGIDILNVECPSLNKPFDSSQADMIVEKYEELRNLVASLNSVWSTATLTYVICKSLELVVILNQEVGSKDMIHIVEFVGFTLLFLIMLVMLAEGCRINTSIKLWLCKKYTREQVFVQRKSELECLERDFEVAPVGIAVIGVCVISYGFLAQLLVFCVTVFLITF</sequence>
<feature type="transmembrane region" description="Helical" evidence="1">
    <location>
        <begin position="265"/>
        <end position="282"/>
    </location>
</feature>
<keyword evidence="1" id="KW-1133">Transmembrane helix</keyword>